<feature type="domain" description="Glycosyl transferase family 28 C-terminal" evidence="6">
    <location>
        <begin position="3"/>
        <end position="149"/>
    </location>
</feature>
<organism evidence="7 8">
    <name type="scientific">Fructilactobacillus sanfranciscensis</name>
    <name type="common">Lactobacillus sanfranciscensis</name>
    <dbReference type="NCBI Taxonomy" id="1625"/>
    <lineage>
        <taxon>Bacteria</taxon>
        <taxon>Bacillati</taxon>
        <taxon>Bacillota</taxon>
        <taxon>Bacilli</taxon>
        <taxon>Lactobacillales</taxon>
        <taxon>Lactobacillaceae</taxon>
        <taxon>Fructilactobacillus</taxon>
    </lineage>
</organism>
<keyword evidence="5" id="KW-0256">Endoplasmic reticulum</keyword>
<evidence type="ECO:0000313" key="7">
    <source>
        <dbReference type="EMBL" id="TNK89911.1"/>
    </source>
</evidence>
<dbReference type="PANTHER" id="PTHR12867:SF6">
    <property type="entry name" value="N-ACETYLGLUCOSAMINYLDIPHOSPHODOLICHOL N-ACETYLGLUCOSAMINYLTRANSFERASE"/>
    <property type="match status" value="1"/>
</dbReference>
<dbReference type="InterPro" id="IPR039042">
    <property type="entry name" value="Alg13-like"/>
</dbReference>
<dbReference type="SUPFAM" id="SSF53756">
    <property type="entry name" value="UDP-Glycosyltransferase/glycogen phosphorylase"/>
    <property type="match status" value="1"/>
</dbReference>
<protein>
    <submittedName>
        <fullName evidence="7">Glycosyl transferase</fullName>
    </submittedName>
</protein>
<dbReference type="Pfam" id="PF04101">
    <property type="entry name" value="Glyco_tran_28_C"/>
    <property type="match status" value="1"/>
</dbReference>
<dbReference type="Proteomes" id="UP000313312">
    <property type="component" value="Unassembled WGS sequence"/>
</dbReference>
<comment type="caution">
    <text evidence="7">The sequence shown here is derived from an EMBL/GenBank/DDBJ whole genome shotgun (WGS) entry which is preliminary data.</text>
</comment>
<keyword evidence="3" id="KW-0328">Glycosyltransferase</keyword>
<evidence type="ECO:0000256" key="4">
    <source>
        <dbReference type="ARBA" id="ARBA00022679"/>
    </source>
</evidence>
<evidence type="ECO:0000313" key="8">
    <source>
        <dbReference type="Proteomes" id="UP000313312"/>
    </source>
</evidence>
<proteinExistence type="inferred from homology"/>
<keyword evidence="4 7" id="KW-0808">Transferase</keyword>
<comment type="subcellular location">
    <subcellularLocation>
        <location evidence="1">Endoplasmic reticulum</location>
    </subcellularLocation>
</comment>
<evidence type="ECO:0000259" key="6">
    <source>
        <dbReference type="Pfam" id="PF04101"/>
    </source>
</evidence>
<accession>A0A5C4THV1</accession>
<comment type="similarity">
    <text evidence="2">Belongs to the glycosyltransferase 28 family.</text>
</comment>
<dbReference type="GO" id="GO:0016758">
    <property type="term" value="F:hexosyltransferase activity"/>
    <property type="evidence" value="ECO:0007669"/>
    <property type="project" value="InterPro"/>
</dbReference>
<evidence type="ECO:0000256" key="3">
    <source>
        <dbReference type="ARBA" id="ARBA00022676"/>
    </source>
</evidence>
<gene>
    <name evidence="7" type="ORF">DID87_06315</name>
</gene>
<reference evidence="7 8" key="1">
    <citation type="submission" date="2018-05" db="EMBL/GenBank/DDBJ databases">
        <title>Lactobacillus sanfranciscensis Ah4 draft denome sequence.</title>
        <authorList>
            <person name="Zhang G."/>
        </authorList>
    </citation>
    <scope>NUCLEOTIDE SEQUENCE [LARGE SCALE GENOMIC DNA]</scope>
    <source>
        <strain evidence="7 8">Ah4</strain>
    </source>
</reference>
<dbReference type="EMBL" id="QFCR01000027">
    <property type="protein sequence ID" value="TNK89911.1"/>
    <property type="molecule type" value="Genomic_DNA"/>
</dbReference>
<evidence type="ECO:0000256" key="5">
    <source>
        <dbReference type="ARBA" id="ARBA00022824"/>
    </source>
</evidence>
<name>A0A5C4THV1_FRUSA</name>
<evidence type="ECO:0000256" key="1">
    <source>
        <dbReference type="ARBA" id="ARBA00004240"/>
    </source>
</evidence>
<dbReference type="GO" id="GO:0006488">
    <property type="term" value="P:dolichol-linked oligosaccharide biosynthetic process"/>
    <property type="evidence" value="ECO:0007669"/>
    <property type="project" value="InterPro"/>
</dbReference>
<dbReference type="PANTHER" id="PTHR12867">
    <property type="entry name" value="GLYCOSYL TRANSFERASE-RELATED"/>
    <property type="match status" value="1"/>
</dbReference>
<sequence>MKIFVTVATHEQSFTRLMKQIELAAKDNPQDEFYVQYGYSVVPTGKNIHCEKFMTYSHMKEMYQKCDCVVMHAGPASMFDALNAKITPIIVPRYHDLNEHVNNHQVEFTKFLESKAFPIIAVYKDDSLEDALDDVRKGMAAKGYKSHQQKFCSDLENIIEQLVP</sequence>
<dbReference type="InterPro" id="IPR007235">
    <property type="entry name" value="Glyco_trans_28_C"/>
</dbReference>
<evidence type="ECO:0000256" key="2">
    <source>
        <dbReference type="ARBA" id="ARBA00006962"/>
    </source>
</evidence>
<dbReference type="Gene3D" id="3.40.50.2000">
    <property type="entry name" value="Glycogen Phosphorylase B"/>
    <property type="match status" value="1"/>
</dbReference>
<dbReference type="AlphaFoldDB" id="A0A5C4THV1"/>
<dbReference type="RefSeq" id="WP_139571212.1">
    <property type="nucleotide sequence ID" value="NZ_JARBFC010000028.1"/>
</dbReference>